<comment type="catalytic activity">
    <reaction evidence="7">
        <text>L-threonyl-[protein] + ATP = O-phospho-L-threonyl-[protein] + ADP + H(+)</text>
        <dbReference type="Rhea" id="RHEA:46608"/>
        <dbReference type="Rhea" id="RHEA-COMP:11060"/>
        <dbReference type="Rhea" id="RHEA-COMP:11605"/>
        <dbReference type="ChEBI" id="CHEBI:15378"/>
        <dbReference type="ChEBI" id="CHEBI:30013"/>
        <dbReference type="ChEBI" id="CHEBI:30616"/>
        <dbReference type="ChEBI" id="CHEBI:61977"/>
        <dbReference type="ChEBI" id="CHEBI:456216"/>
        <dbReference type="EC" id="2.7.11.1"/>
    </reaction>
</comment>
<dbReference type="SUPFAM" id="SSF56112">
    <property type="entry name" value="Protein kinase-like (PK-like)"/>
    <property type="match status" value="1"/>
</dbReference>
<evidence type="ECO:0000256" key="8">
    <source>
        <dbReference type="ARBA" id="ARBA00048679"/>
    </source>
</evidence>
<comment type="catalytic activity">
    <reaction evidence="8">
        <text>L-seryl-[protein] + ATP = O-phospho-L-seryl-[protein] + ADP + H(+)</text>
        <dbReference type="Rhea" id="RHEA:17989"/>
        <dbReference type="Rhea" id="RHEA-COMP:9863"/>
        <dbReference type="Rhea" id="RHEA-COMP:11604"/>
        <dbReference type="ChEBI" id="CHEBI:15378"/>
        <dbReference type="ChEBI" id="CHEBI:29999"/>
        <dbReference type="ChEBI" id="CHEBI:30616"/>
        <dbReference type="ChEBI" id="CHEBI:83421"/>
        <dbReference type="ChEBI" id="CHEBI:456216"/>
        <dbReference type="EC" id="2.7.11.1"/>
    </reaction>
</comment>
<evidence type="ECO:0000256" key="7">
    <source>
        <dbReference type="ARBA" id="ARBA00047899"/>
    </source>
</evidence>
<evidence type="ECO:0000256" key="3">
    <source>
        <dbReference type="ARBA" id="ARBA00022679"/>
    </source>
</evidence>
<dbReference type="SMART" id="SM00220">
    <property type="entry name" value="S_TKc"/>
    <property type="match status" value="1"/>
</dbReference>
<keyword evidence="3" id="KW-0808">Transferase</keyword>
<feature type="transmembrane region" description="Helical" evidence="9">
    <location>
        <begin position="379"/>
        <end position="411"/>
    </location>
</feature>
<feature type="transmembrane region" description="Helical" evidence="9">
    <location>
        <begin position="521"/>
        <end position="544"/>
    </location>
</feature>
<feature type="domain" description="Protein kinase" evidence="10">
    <location>
        <begin position="42"/>
        <end position="307"/>
    </location>
</feature>
<keyword evidence="12" id="KW-1185">Reference proteome</keyword>
<dbReference type="GO" id="GO:0004674">
    <property type="term" value="F:protein serine/threonine kinase activity"/>
    <property type="evidence" value="ECO:0007669"/>
    <property type="project" value="UniProtKB-KW"/>
</dbReference>
<dbReference type="NCBIfam" id="NF045510">
    <property type="entry name" value="4Cys_prefix_kin"/>
    <property type="match status" value="1"/>
</dbReference>
<dbReference type="PANTHER" id="PTHR24363:SF0">
    <property type="entry name" value="SERINE_THREONINE KINASE LIKE DOMAIN CONTAINING 1"/>
    <property type="match status" value="1"/>
</dbReference>
<feature type="transmembrane region" description="Helical" evidence="9">
    <location>
        <begin position="438"/>
        <end position="457"/>
    </location>
</feature>
<dbReference type="EMBL" id="NTFS01000172">
    <property type="protein sequence ID" value="PAX53085.1"/>
    <property type="molecule type" value="Genomic_DNA"/>
</dbReference>
<proteinExistence type="predicted"/>
<sequence>MSQVNKSAIHCINPECPRPHPQPWGNKFCNSCGTSLLLLDRYVPLQPLGSGGFAQIYTVWDVITETEKVLKVLIEDSSKALELFIQEAEILCHLEHPGVPQIDICGHFQVELSYPRVQNLPCLVMEKINGLTLEEIQKHYPQGCPQSLVLNWLIQAIDILNHLHQRQIIHRDIKPSNIMLRAAAFSRGVPRGDQLVLIDFGGVKQVSTSMLRFPNRSTRLFSSGYSPPEQLLGGNVGPQADFYALGRTMIELVTGKNPADLEDSMTGELRWRHLVKIKPKLGDLLDEMVKSDSRSRPASATNIQKRLGQISQASAAISVFSQVQQNVQQTISKITQQVSQTQPNPIISFFRQSQEVLQQSAIALTQATSNTIIFTARTFISIVFACLSTIWAMLLTAFGASMGTIIGFLLASQTNWGNQLSGFVSNQLPGVLPNTANTSGAGIILFAIAGLGTAWGLTTTGVFGQKRRYFIASLTSVIGYVLGWVVLQAIAPKNIAEALIGLILIAVSFLTLGIGLRSHHIVHSVITALGTAITFALLISLNLIPADILSAQIVSIGTELTLKVIFFSSIGILLSFYLAVSHYLIVPWLRLLGWN</sequence>
<dbReference type="RefSeq" id="WP_095722612.1">
    <property type="nucleotide sequence ID" value="NZ_NTFS01000172.1"/>
</dbReference>
<evidence type="ECO:0000256" key="9">
    <source>
        <dbReference type="SAM" id="Phobius"/>
    </source>
</evidence>
<dbReference type="Pfam" id="PF00069">
    <property type="entry name" value="Pkinase"/>
    <property type="match status" value="1"/>
</dbReference>
<dbReference type="AlphaFoldDB" id="A0A2A2THH5"/>
<keyword evidence="2 11" id="KW-0723">Serine/threonine-protein kinase</keyword>
<dbReference type="Gene3D" id="3.30.200.20">
    <property type="entry name" value="Phosphorylase Kinase, domain 1"/>
    <property type="match status" value="1"/>
</dbReference>
<evidence type="ECO:0000256" key="6">
    <source>
        <dbReference type="ARBA" id="ARBA00022840"/>
    </source>
</evidence>
<evidence type="ECO:0000313" key="11">
    <source>
        <dbReference type="EMBL" id="PAX53085.1"/>
    </source>
</evidence>
<evidence type="ECO:0000256" key="5">
    <source>
        <dbReference type="ARBA" id="ARBA00022777"/>
    </source>
</evidence>
<dbReference type="GO" id="GO:0005524">
    <property type="term" value="F:ATP binding"/>
    <property type="evidence" value="ECO:0007669"/>
    <property type="project" value="UniProtKB-KW"/>
</dbReference>
<dbReference type="PROSITE" id="PS00108">
    <property type="entry name" value="PROTEIN_KINASE_ST"/>
    <property type="match status" value="1"/>
</dbReference>
<dbReference type="PANTHER" id="PTHR24363">
    <property type="entry name" value="SERINE/THREONINE PROTEIN KINASE"/>
    <property type="match status" value="1"/>
</dbReference>
<name>A0A2A2THH5_9CYAN</name>
<keyword evidence="9" id="KW-1133">Transmembrane helix</keyword>
<feature type="transmembrane region" description="Helical" evidence="9">
    <location>
        <begin position="469"/>
        <end position="489"/>
    </location>
</feature>
<evidence type="ECO:0000256" key="2">
    <source>
        <dbReference type="ARBA" id="ARBA00022527"/>
    </source>
</evidence>
<dbReference type="CDD" id="cd14014">
    <property type="entry name" value="STKc_PknB_like"/>
    <property type="match status" value="1"/>
</dbReference>
<keyword evidence="9" id="KW-0472">Membrane</keyword>
<keyword evidence="4" id="KW-0547">Nucleotide-binding</keyword>
<evidence type="ECO:0000256" key="4">
    <source>
        <dbReference type="ARBA" id="ARBA00022741"/>
    </source>
</evidence>
<dbReference type="Gene3D" id="1.10.510.10">
    <property type="entry name" value="Transferase(Phosphotransferase) domain 1"/>
    <property type="match status" value="1"/>
</dbReference>
<feature type="transmembrane region" description="Helical" evidence="9">
    <location>
        <begin position="564"/>
        <end position="586"/>
    </location>
</feature>
<dbReference type="InterPro" id="IPR008271">
    <property type="entry name" value="Ser/Thr_kinase_AS"/>
</dbReference>
<evidence type="ECO:0000259" key="10">
    <source>
        <dbReference type="PROSITE" id="PS50011"/>
    </source>
</evidence>
<feature type="transmembrane region" description="Helical" evidence="9">
    <location>
        <begin position="495"/>
        <end position="514"/>
    </location>
</feature>
<accession>A0A2A2THH5</accession>
<dbReference type="PROSITE" id="PS50011">
    <property type="entry name" value="PROTEIN_KINASE_DOM"/>
    <property type="match status" value="1"/>
</dbReference>
<evidence type="ECO:0000256" key="1">
    <source>
        <dbReference type="ARBA" id="ARBA00012513"/>
    </source>
</evidence>
<protein>
    <recommendedName>
        <fullName evidence="1">non-specific serine/threonine protein kinase</fullName>
        <ecNumber evidence="1">2.7.11.1</ecNumber>
    </recommendedName>
</protein>
<keyword evidence="6" id="KW-0067">ATP-binding</keyword>
<dbReference type="EC" id="2.7.11.1" evidence="1"/>
<keyword evidence="9" id="KW-0812">Transmembrane</keyword>
<reference evidence="11 12" key="1">
    <citation type="submission" date="2017-08" db="EMBL/GenBank/DDBJ databases">
        <title>Draft genome sequence of filamentous cyanobacterium Calothrix elsteri CCALA 953.</title>
        <authorList>
            <person name="Gagunashvili A.N."/>
            <person name="Elster J."/>
            <person name="Andresson O.S."/>
        </authorList>
    </citation>
    <scope>NUCLEOTIDE SEQUENCE [LARGE SCALE GENOMIC DNA]</scope>
    <source>
        <strain evidence="11 12">CCALA 953</strain>
    </source>
</reference>
<comment type="caution">
    <text evidence="11">The sequence shown here is derived from an EMBL/GenBank/DDBJ whole genome shotgun (WGS) entry which is preliminary data.</text>
</comment>
<gene>
    <name evidence="11" type="ORF">CK510_15810</name>
</gene>
<dbReference type="OrthoDB" id="9762169at2"/>
<dbReference type="InterPro" id="IPR000719">
    <property type="entry name" value="Prot_kinase_dom"/>
</dbReference>
<organism evidence="11 12">
    <name type="scientific">Brunnivagina elsteri CCALA 953</name>
    <dbReference type="NCBI Taxonomy" id="987040"/>
    <lineage>
        <taxon>Bacteria</taxon>
        <taxon>Bacillati</taxon>
        <taxon>Cyanobacteriota</taxon>
        <taxon>Cyanophyceae</taxon>
        <taxon>Nostocales</taxon>
        <taxon>Calotrichaceae</taxon>
        <taxon>Brunnivagina</taxon>
    </lineage>
</organism>
<keyword evidence="5 11" id="KW-0418">Kinase</keyword>
<dbReference type="Proteomes" id="UP000218238">
    <property type="component" value="Unassembled WGS sequence"/>
</dbReference>
<dbReference type="InterPro" id="IPR011009">
    <property type="entry name" value="Kinase-like_dom_sf"/>
</dbReference>
<evidence type="ECO:0000313" key="12">
    <source>
        <dbReference type="Proteomes" id="UP000218238"/>
    </source>
</evidence>